<dbReference type="NCBIfam" id="TIGR01297">
    <property type="entry name" value="CDF"/>
    <property type="match status" value="1"/>
</dbReference>
<comment type="similarity">
    <text evidence="2">Belongs to the cation diffusion facilitator (CDF) transporter (TC 2.A.4) family. SLC30A subfamily.</text>
</comment>
<dbReference type="InterPro" id="IPR027469">
    <property type="entry name" value="Cation_efflux_TMD_sf"/>
</dbReference>
<name>G0V5B5_NAUCA</name>
<dbReference type="InParanoid" id="G0V5B5"/>
<dbReference type="Pfam" id="PF01545">
    <property type="entry name" value="Cation_efflux"/>
    <property type="match status" value="1"/>
</dbReference>
<dbReference type="GO" id="GO:0005739">
    <property type="term" value="C:mitochondrion"/>
    <property type="evidence" value="ECO:0007669"/>
    <property type="project" value="EnsemblFungi"/>
</dbReference>
<dbReference type="InterPro" id="IPR002524">
    <property type="entry name" value="Cation_efflux"/>
</dbReference>
<dbReference type="GO" id="GO:0008324">
    <property type="term" value="F:monoatomic cation transmembrane transporter activity"/>
    <property type="evidence" value="ECO:0007669"/>
    <property type="project" value="InterPro"/>
</dbReference>
<proteinExistence type="inferred from homology"/>
<gene>
    <name evidence="13" type="primary">NCAS0A00910</name>
    <name evidence="13" type="ordered locus">NCAS_0A00910</name>
</gene>
<dbReference type="eggNOG" id="KOG1485">
    <property type="taxonomic scope" value="Eukaryota"/>
</dbReference>
<evidence type="ECO:0000256" key="8">
    <source>
        <dbReference type="ARBA" id="ARBA00023065"/>
    </source>
</evidence>
<evidence type="ECO:0000256" key="10">
    <source>
        <dbReference type="ARBA" id="ARBA00055037"/>
    </source>
</evidence>
<dbReference type="FunCoup" id="G0V5B5">
    <property type="interactions" value="84"/>
</dbReference>
<dbReference type="GeneID" id="96900140"/>
<dbReference type="PANTHER" id="PTHR43840:SF15">
    <property type="entry name" value="MITOCHONDRIAL METAL TRANSPORTER 1-RELATED"/>
    <property type="match status" value="1"/>
</dbReference>
<feature type="domain" description="Cation efflux protein transmembrane" evidence="12">
    <location>
        <begin position="105"/>
        <end position="317"/>
    </location>
</feature>
<dbReference type="KEGG" id="ncs:NCAS_0A00910"/>
<dbReference type="OrthoDB" id="435980at2759"/>
<dbReference type="GO" id="GO:0006826">
    <property type="term" value="P:iron ion transport"/>
    <property type="evidence" value="ECO:0007669"/>
    <property type="project" value="UniProtKB-KW"/>
</dbReference>
<evidence type="ECO:0000256" key="2">
    <source>
        <dbReference type="ARBA" id="ARBA00008873"/>
    </source>
</evidence>
<evidence type="ECO:0000256" key="3">
    <source>
        <dbReference type="ARBA" id="ARBA00022434"/>
    </source>
</evidence>
<keyword evidence="3" id="KW-0408">Iron</keyword>
<dbReference type="SUPFAM" id="SSF161111">
    <property type="entry name" value="Cation efflux protein transmembrane domain-like"/>
    <property type="match status" value="1"/>
</dbReference>
<keyword evidence="14" id="KW-1185">Reference proteome</keyword>
<dbReference type="EMBL" id="HE576752">
    <property type="protein sequence ID" value="CCC66651.1"/>
    <property type="molecule type" value="Genomic_DNA"/>
</dbReference>
<keyword evidence="6" id="KW-0812">Transmembrane</keyword>
<accession>G0V5B5</accession>
<dbReference type="GO" id="GO:0006879">
    <property type="term" value="P:intracellular iron ion homeostasis"/>
    <property type="evidence" value="ECO:0007669"/>
    <property type="project" value="UniProtKB-KW"/>
</dbReference>
<feature type="region of interest" description="Disordered" evidence="11">
    <location>
        <begin position="59"/>
        <end position="83"/>
    </location>
</feature>
<sequence>MLQSQIMLIARGNTLQFRSLASFHTIRSLQYRNSAKLLHSHNLNNDDFNAHDHVHLRESETEKNDSIQLGVPQSHTHSHSHSHANPLLKLNLEQVKHNPGVRITWIGLGINVAIAAGKFVGGIVFHSQALFADSIHALSDLISDVLTLFSVKLATSTPSKEYPYGHGKVETVGSLAVSTILAMAGISIGWTSLCTIVGPIIPHIIMDTFANIMGTHGHSHSVVPEGVADINAAWIAGGSIVVKEWIFHATKKIAIQTNSNVLMANAWHHRVDSLTSLVALVAITSGYFFNVQSLDAIGGLIVSGLVIKAGGEGMIGAMKELIDQSIPMTDPRYVEVETAVRKGLENLVSNNNSKKKYAIKDLTLLSSGRNVRVVMTLLVPIQRWDNVLGIHEFENVSNHVKNVLYKNVENVGKIDIEFVEEKEHTSPHYTGVDETLHTHKH</sequence>
<dbReference type="FunFam" id="1.20.1510.10:FF:000013">
    <property type="entry name" value="Cation efflux family protein"/>
    <property type="match status" value="1"/>
</dbReference>
<comment type="function">
    <text evidence="10">Mitochondrial metal transporter involved in mitochondrial iron accumulation.</text>
</comment>
<protein>
    <recommendedName>
        <fullName evidence="12">Cation efflux protein transmembrane domain-containing protein</fullName>
    </recommendedName>
</protein>
<evidence type="ECO:0000256" key="4">
    <source>
        <dbReference type="ARBA" id="ARBA00022448"/>
    </source>
</evidence>
<keyword evidence="8" id="KW-0406">Ion transport</keyword>
<dbReference type="GO" id="GO:0016020">
    <property type="term" value="C:membrane"/>
    <property type="evidence" value="ECO:0007669"/>
    <property type="project" value="UniProtKB-SubCell"/>
</dbReference>
<dbReference type="PANTHER" id="PTHR43840">
    <property type="entry name" value="MITOCHONDRIAL METAL TRANSPORTER 1-RELATED"/>
    <property type="match status" value="1"/>
</dbReference>
<dbReference type="STRING" id="1064592.G0V5B5"/>
<dbReference type="HOGENOM" id="CLU_013430_12_2_1"/>
<dbReference type="AlphaFoldDB" id="G0V5B5"/>
<dbReference type="RefSeq" id="XP_003673042.1">
    <property type="nucleotide sequence ID" value="XM_003672994.1"/>
</dbReference>
<keyword evidence="4" id="KW-0813">Transport</keyword>
<evidence type="ECO:0000256" key="11">
    <source>
        <dbReference type="SAM" id="MobiDB-lite"/>
    </source>
</evidence>
<reference evidence="13 14" key="1">
    <citation type="journal article" date="2011" name="Proc. Natl. Acad. Sci. U.S.A.">
        <title>Evolutionary erosion of yeast sex chromosomes by mating-type switching accidents.</title>
        <authorList>
            <person name="Gordon J.L."/>
            <person name="Armisen D."/>
            <person name="Proux-Wera E."/>
            <person name="Oheigeartaigh S.S."/>
            <person name="Byrne K.P."/>
            <person name="Wolfe K.H."/>
        </authorList>
    </citation>
    <scope>NUCLEOTIDE SEQUENCE [LARGE SCALE GENOMIC DNA]</scope>
    <source>
        <strain evidence="14">ATCC 76901 / BCRC 22586 / CBS 4309 / NBRC 1992 / NRRL Y-12630</strain>
    </source>
</reference>
<dbReference type="Proteomes" id="UP000001640">
    <property type="component" value="Chromosome 1"/>
</dbReference>
<evidence type="ECO:0000256" key="6">
    <source>
        <dbReference type="ARBA" id="ARBA00022692"/>
    </source>
</evidence>
<reference key="2">
    <citation type="submission" date="2011-08" db="EMBL/GenBank/DDBJ databases">
        <title>Genome sequence of Naumovozyma castellii.</title>
        <authorList>
            <person name="Gordon J.L."/>
            <person name="Armisen D."/>
            <person name="Proux-Wera E."/>
            <person name="OhEigeartaigh S.S."/>
            <person name="Byrne K.P."/>
            <person name="Wolfe K.H."/>
        </authorList>
    </citation>
    <scope>NUCLEOTIDE SEQUENCE</scope>
    <source>
        <strain>Type strain:CBS 4309</strain>
    </source>
</reference>
<keyword evidence="7" id="KW-1133">Transmembrane helix</keyword>
<evidence type="ECO:0000256" key="1">
    <source>
        <dbReference type="ARBA" id="ARBA00004141"/>
    </source>
</evidence>
<evidence type="ECO:0000259" key="12">
    <source>
        <dbReference type="Pfam" id="PF01545"/>
    </source>
</evidence>
<evidence type="ECO:0000256" key="5">
    <source>
        <dbReference type="ARBA" id="ARBA00022496"/>
    </source>
</evidence>
<dbReference type="InterPro" id="IPR058533">
    <property type="entry name" value="Cation_efflux_TM"/>
</dbReference>
<evidence type="ECO:0000313" key="13">
    <source>
        <dbReference type="EMBL" id="CCC66651.1"/>
    </source>
</evidence>
<keyword evidence="9" id="KW-0472">Membrane</keyword>
<keyword evidence="3" id="KW-0409">Iron storage</keyword>
<organism evidence="13 14">
    <name type="scientific">Naumovozyma castellii</name>
    <name type="common">Yeast</name>
    <name type="synonym">Saccharomyces castellii</name>
    <dbReference type="NCBI Taxonomy" id="27288"/>
    <lineage>
        <taxon>Eukaryota</taxon>
        <taxon>Fungi</taxon>
        <taxon>Dikarya</taxon>
        <taxon>Ascomycota</taxon>
        <taxon>Saccharomycotina</taxon>
        <taxon>Saccharomycetes</taxon>
        <taxon>Saccharomycetales</taxon>
        <taxon>Saccharomycetaceae</taxon>
        <taxon>Naumovozyma</taxon>
    </lineage>
</organism>
<evidence type="ECO:0000256" key="9">
    <source>
        <dbReference type="ARBA" id="ARBA00023136"/>
    </source>
</evidence>
<keyword evidence="5" id="KW-0410">Iron transport</keyword>
<evidence type="ECO:0000256" key="7">
    <source>
        <dbReference type="ARBA" id="ARBA00022989"/>
    </source>
</evidence>
<comment type="subcellular location">
    <subcellularLocation>
        <location evidence="1">Membrane</location>
        <topology evidence="1">Multi-pass membrane protein</topology>
    </subcellularLocation>
</comment>
<dbReference type="Gene3D" id="1.20.1510.10">
    <property type="entry name" value="Cation efflux protein transmembrane domain"/>
    <property type="match status" value="1"/>
</dbReference>
<evidence type="ECO:0000313" key="14">
    <source>
        <dbReference type="Proteomes" id="UP000001640"/>
    </source>
</evidence>
<dbReference type="OMA" id="GVYFHSQ"/>
<dbReference type="InterPro" id="IPR050291">
    <property type="entry name" value="CDF_Transporter"/>
</dbReference>